<gene>
    <name evidence="3" type="ordered locus">Runsl_3251</name>
</gene>
<dbReference type="RefSeq" id="WP_013928932.1">
    <property type="nucleotide sequence ID" value="NC_015703.1"/>
</dbReference>
<dbReference type="Pfam" id="PF03572">
    <property type="entry name" value="Peptidase_S41"/>
    <property type="match status" value="1"/>
</dbReference>
<dbReference type="PANTHER" id="PTHR32060">
    <property type="entry name" value="TAIL-SPECIFIC PROTEASE"/>
    <property type="match status" value="1"/>
</dbReference>
<dbReference type="CDD" id="cd07561">
    <property type="entry name" value="Peptidase_S41_CPP_like"/>
    <property type="match status" value="1"/>
</dbReference>
<dbReference type="GO" id="GO:0007165">
    <property type="term" value="P:signal transduction"/>
    <property type="evidence" value="ECO:0007669"/>
    <property type="project" value="TreeGrafter"/>
</dbReference>
<dbReference type="SUPFAM" id="SSF52096">
    <property type="entry name" value="ClpP/crotonase"/>
    <property type="match status" value="1"/>
</dbReference>
<dbReference type="EMBL" id="CP002859">
    <property type="protein sequence ID" value="AEI49627.1"/>
    <property type="molecule type" value="Genomic_DNA"/>
</dbReference>
<sequence>MQKLISKIRLFVIVALLAGMNACKQTDLKSGDSLVNEFIAVNMDYWYYWRDKIPAGALDNKTLAPETFFNSLLYTFDKTARPDGDRFSRFLENAGETEASLSGESKTTGARLALYNSNGTIAGFVMYVFPGSPAAKAGIKRGDIFAKITVDGQLATTENYAQLFTTGTNYVFTAGRYENKAFVAATQTKAVVAQALQEDPMLLDTVYTKGTKKIGYLVYNRFYSKPNNSDQPLYDQKMAAIFGKYKAAGINEFILDLRYNGGGYTSTARTLASFIGKGVTDKTIFSKDEYNAKATPELVKNQGKDFNVNYFQPKSENIGGNLQRVYVLVSSRTASASELVINGLKPFLDVFLIGDVTVGKNVGSILIKDPKNRFPQGMMPIVIKVFNSAGQSEYTAGFTPNVTVKEDISQPFYAFGDLREPLLSEAYFQITGSRNARRGISGPLDSDRLRIAPSWIETEMISDKPLLK</sequence>
<evidence type="ECO:0000256" key="1">
    <source>
        <dbReference type="SAM" id="SignalP"/>
    </source>
</evidence>
<dbReference type="InterPro" id="IPR005151">
    <property type="entry name" value="Tail-specific_protease"/>
</dbReference>
<evidence type="ECO:0000259" key="2">
    <source>
        <dbReference type="SMART" id="SM00245"/>
    </source>
</evidence>
<dbReference type="Gene3D" id="3.30.750.170">
    <property type="match status" value="1"/>
</dbReference>
<dbReference type="InterPro" id="IPR041613">
    <property type="entry name" value="Pept_S41_N"/>
</dbReference>
<protein>
    <submittedName>
        <fullName evidence="3">Peptidase S41</fullName>
    </submittedName>
</protein>
<proteinExistence type="predicted"/>
<reference evidence="3 4" key="2">
    <citation type="journal article" date="2012" name="Stand. Genomic Sci.">
        <title>Complete genome sequence of the aquatic bacterium Runella slithyformis type strain (LSU 4(T)).</title>
        <authorList>
            <person name="Copeland A."/>
            <person name="Zhang X."/>
            <person name="Misra M."/>
            <person name="Lapidus A."/>
            <person name="Nolan M."/>
            <person name="Lucas S."/>
            <person name="Deshpande S."/>
            <person name="Cheng J.F."/>
            <person name="Tapia R."/>
            <person name="Goodwin L.A."/>
            <person name="Pitluck S."/>
            <person name="Liolios K."/>
            <person name="Pagani I."/>
            <person name="Ivanova N."/>
            <person name="Mikhailova N."/>
            <person name="Pati A."/>
            <person name="Chen A."/>
            <person name="Palaniappan K."/>
            <person name="Land M."/>
            <person name="Hauser L."/>
            <person name="Pan C."/>
            <person name="Jeffries C.D."/>
            <person name="Detter J.C."/>
            <person name="Brambilla E.M."/>
            <person name="Rohde M."/>
            <person name="Djao O.D."/>
            <person name="Goker M."/>
            <person name="Sikorski J."/>
            <person name="Tindall B.J."/>
            <person name="Woyke T."/>
            <person name="Bristow J."/>
            <person name="Eisen J.A."/>
            <person name="Markowitz V."/>
            <person name="Hugenholtz P."/>
            <person name="Kyrpides N.C."/>
            <person name="Klenk H.P."/>
            <person name="Mavromatis K."/>
        </authorList>
    </citation>
    <scope>NUCLEOTIDE SEQUENCE [LARGE SCALE GENOMIC DNA]</scope>
    <source>
        <strain evidence="4">ATCC 29530 / DSM 19594 / LMG 11500 / NCIMB 11436 / LSU 4</strain>
    </source>
</reference>
<dbReference type="GO" id="GO:0008236">
    <property type="term" value="F:serine-type peptidase activity"/>
    <property type="evidence" value="ECO:0007669"/>
    <property type="project" value="InterPro"/>
</dbReference>
<keyword evidence="4" id="KW-1185">Reference proteome</keyword>
<dbReference type="GO" id="GO:0030288">
    <property type="term" value="C:outer membrane-bounded periplasmic space"/>
    <property type="evidence" value="ECO:0007669"/>
    <property type="project" value="TreeGrafter"/>
</dbReference>
<dbReference type="Gene3D" id="3.90.226.10">
    <property type="entry name" value="2-enoyl-CoA Hydratase, Chain A, domain 1"/>
    <property type="match status" value="1"/>
</dbReference>
<accession>A0A7U3ZLZ1</accession>
<reference evidence="4" key="1">
    <citation type="submission" date="2011-06" db="EMBL/GenBank/DDBJ databases">
        <title>The complete genome of chromosome of Runella slithyformis DSM 19594.</title>
        <authorList>
            <consortium name="US DOE Joint Genome Institute (JGI-PGF)"/>
            <person name="Lucas S."/>
            <person name="Han J."/>
            <person name="Lapidus A."/>
            <person name="Bruce D."/>
            <person name="Goodwin L."/>
            <person name="Pitluck S."/>
            <person name="Peters L."/>
            <person name="Kyrpides N."/>
            <person name="Mavromatis K."/>
            <person name="Ivanova N."/>
            <person name="Ovchinnikova G."/>
            <person name="Zhang X."/>
            <person name="Misra M."/>
            <person name="Detter J.C."/>
            <person name="Tapia R."/>
            <person name="Han C."/>
            <person name="Land M."/>
            <person name="Hauser L."/>
            <person name="Markowitz V."/>
            <person name="Cheng J.-F."/>
            <person name="Hugenholtz P."/>
            <person name="Woyke T."/>
            <person name="Wu D."/>
            <person name="Tindall B."/>
            <person name="Faehrich R."/>
            <person name="Brambilla E."/>
            <person name="Klenk H.-P."/>
            <person name="Eisen J.A."/>
        </authorList>
    </citation>
    <scope>NUCLEOTIDE SEQUENCE [LARGE SCALE GENOMIC DNA]</scope>
    <source>
        <strain evidence="4">ATCC 29530 / DSM 19594 / LMG 11500 / NCIMB 11436 / LSU 4</strain>
    </source>
</reference>
<dbReference type="Gene3D" id="2.30.42.10">
    <property type="match status" value="1"/>
</dbReference>
<dbReference type="Pfam" id="PF18294">
    <property type="entry name" value="Pept_S41_N"/>
    <property type="match status" value="1"/>
</dbReference>
<dbReference type="KEGG" id="rsi:Runsl_3251"/>
<dbReference type="InterPro" id="IPR036034">
    <property type="entry name" value="PDZ_sf"/>
</dbReference>
<dbReference type="SMART" id="SM00245">
    <property type="entry name" value="TSPc"/>
    <property type="match status" value="1"/>
</dbReference>
<keyword evidence="1" id="KW-0732">Signal</keyword>
<dbReference type="GO" id="GO:0006508">
    <property type="term" value="P:proteolysis"/>
    <property type="evidence" value="ECO:0007669"/>
    <property type="project" value="InterPro"/>
</dbReference>
<evidence type="ECO:0000313" key="3">
    <source>
        <dbReference type="EMBL" id="AEI49627.1"/>
    </source>
</evidence>
<feature type="chain" id="PRO_5030791946" evidence="1">
    <location>
        <begin position="25"/>
        <end position="468"/>
    </location>
</feature>
<feature type="domain" description="Tail specific protease" evidence="2">
    <location>
        <begin position="189"/>
        <end position="405"/>
    </location>
</feature>
<organism evidence="3 4">
    <name type="scientific">Runella slithyformis (strain ATCC 29530 / DSM 19594 / LMG 11500 / NCIMB 11436 / LSU 4)</name>
    <dbReference type="NCBI Taxonomy" id="761193"/>
    <lineage>
        <taxon>Bacteria</taxon>
        <taxon>Pseudomonadati</taxon>
        <taxon>Bacteroidota</taxon>
        <taxon>Cytophagia</taxon>
        <taxon>Cytophagales</taxon>
        <taxon>Spirosomataceae</taxon>
        <taxon>Runella</taxon>
    </lineage>
</organism>
<dbReference type="AlphaFoldDB" id="A0A7U3ZLZ1"/>
<evidence type="ECO:0000313" key="4">
    <source>
        <dbReference type="Proteomes" id="UP000000493"/>
    </source>
</evidence>
<dbReference type="SUPFAM" id="SSF50156">
    <property type="entry name" value="PDZ domain-like"/>
    <property type="match status" value="1"/>
</dbReference>
<feature type="signal peptide" evidence="1">
    <location>
        <begin position="1"/>
        <end position="24"/>
    </location>
</feature>
<dbReference type="PANTHER" id="PTHR32060:SF30">
    <property type="entry name" value="CARBOXY-TERMINAL PROCESSING PROTEASE CTPA"/>
    <property type="match status" value="1"/>
</dbReference>
<dbReference type="GO" id="GO:0004175">
    <property type="term" value="F:endopeptidase activity"/>
    <property type="evidence" value="ECO:0007669"/>
    <property type="project" value="TreeGrafter"/>
</dbReference>
<dbReference type="InterPro" id="IPR029045">
    <property type="entry name" value="ClpP/crotonase-like_dom_sf"/>
</dbReference>
<dbReference type="Proteomes" id="UP000000493">
    <property type="component" value="Chromosome"/>
</dbReference>
<name>A0A7U3ZLZ1_RUNSL</name>